<dbReference type="InterPro" id="IPR001608">
    <property type="entry name" value="Ala_racemase_N"/>
</dbReference>
<name>A0ABP9WMU8_9GAMM</name>
<evidence type="ECO:0000256" key="2">
    <source>
        <dbReference type="ARBA" id="ARBA00022898"/>
    </source>
</evidence>
<dbReference type="InterPro" id="IPR029066">
    <property type="entry name" value="PLP-binding_barrel"/>
</dbReference>
<comment type="catalytic activity">
    <reaction evidence="4">
        <text>L-alanine = D-alanine</text>
        <dbReference type="Rhea" id="RHEA:20249"/>
        <dbReference type="ChEBI" id="CHEBI:57416"/>
        <dbReference type="ChEBI" id="CHEBI:57972"/>
        <dbReference type="EC" id="5.1.1.1"/>
    </reaction>
</comment>
<dbReference type="PANTHER" id="PTHR30511:SF0">
    <property type="entry name" value="ALANINE RACEMASE, CATABOLIC-RELATED"/>
    <property type="match status" value="1"/>
</dbReference>
<comment type="pathway">
    <text evidence="4">Amino-acid biosynthesis; D-alanine biosynthesis; D-alanine from L-alanine: step 1/1.</text>
</comment>
<dbReference type="SUPFAM" id="SSF50621">
    <property type="entry name" value="Alanine racemase C-terminal domain-like"/>
    <property type="match status" value="1"/>
</dbReference>
<evidence type="ECO:0000259" key="5">
    <source>
        <dbReference type="SMART" id="SM01005"/>
    </source>
</evidence>
<feature type="binding site" evidence="4">
    <location>
        <position position="131"/>
    </location>
    <ligand>
        <name>substrate</name>
    </ligand>
</feature>
<dbReference type="InterPro" id="IPR020622">
    <property type="entry name" value="Ala_racemase_pyridoxalP-BS"/>
</dbReference>
<proteinExistence type="inferred from homology"/>
<protein>
    <recommendedName>
        <fullName evidence="4">Alanine racemase</fullName>
        <ecNumber evidence="4">5.1.1.1</ecNumber>
    </recommendedName>
</protein>
<comment type="caution">
    <text evidence="6">The sequence shown here is derived from an EMBL/GenBank/DDBJ whole genome shotgun (WGS) entry which is preliminary data.</text>
</comment>
<dbReference type="Pfam" id="PF00842">
    <property type="entry name" value="Ala_racemase_C"/>
    <property type="match status" value="1"/>
</dbReference>
<dbReference type="EC" id="5.1.1.1" evidence="4"/>
<evidence type="ECO:0000256" key="4">
    <source>
        <dbReference type="HAMAP-Rule" id="MF_01201"/>
    </source>
</evidence>
<dbReference type="InterPro" id="IPR011079">
    <property type="entry name" value="Ala_racemase_C"/>
</dbReference>
<dbReference type="PRINTS" id="PR00992">
    <property type="entry name" value="ALARACEMASE"/>
</dbReference>
<gene>
    <name evidence="6" type="primary">dadX</name>
    <name evidence="6" type="ORF">Maes01_00987</name>
</gene>
<dbReference type="Pfam" id="PF01168">
    <property type="entry name" value="Ala_racemase_N"/>
    <property type="match status" value="1"/>
</dbReference>
<feature type="binding site" evidence="4">
    <location>
        <position position="312"/>
    </location>
    <ligand>
        <name>substrate</name>
    </ligand>
</feature>
<organism evidence="6 7">
    <name type="scientific">Microbulbifer aestuariivivens</name>
    <dbReference type="NCBI Taxonomy" id="1908308"/>
    <lineage>
        <taxon>Bacteria</taxon>
        <taxon>Pseudomonadati</taxon>
        <taxon>Pseudomonadota</taxon>
        <taxon>Gammaproteobacteria</taxon>
        <taxon>Cellvibrionales</taxon>
        <taxon>Microbulbiferaceae</taxon>
        <taxon>Microbulbifer</taxon>
    </lineage>
</organism>
<evidence type="ECO:0000313" key="6">
    <source>
        <dbReference type="EMBL" id="GAA5524430.1"/>
    </source>
</evidence>
<comment type="cofactor">
    <cofactor evidence="1 4">
        <name>pyridoxal 5'-phosphate</name>
        <dbReference type="ChEBI" id="CHEBI:597326"/>
    </cofactor>
</comment>
<dbReference type="HAMAP" id="MF_01201">
    <property type="entry name" value="Ala_racemase"/>
    <property type="match status" value="1"/>
</dbReference>
<feature type="active site" description="Proton acceptor; specific for D-alanine" evidence="4">
    <location>
        <position position="36"/>
    </location>
</feature>
<evidence type="ECO:0000256" key="1">
    <source>
        <dbReference type="ARBA" id="ARBA00001933"/>
    </source>
</evidence>
<feature type="active site" description="Proton acceptor; specific for L-alanine" evidence="4">
    <location>
        <position position="264"/>
    </location>
</feature>
<dbReference type="SUPFAM" id="SSF51419">
    <property type="entry name" value="PLP-binding barrel"/>
    <property type="match status" value="1"/>
</dbReference>
<feature type="domain" description="Alanine racemase C-terminal" evidence="5">
    <location>
        <begin position="243"/>
        <end position="367"/>
    </location>
</feature>
<dbReference type="CDD" id="cd06827">
    <property type="entry name" value="PLPDE_III_AR_proteobact"/>
    <property type="match status" value="1"/>
</dbReference>
<dbReference type="Gene3D" id="2.40.37.10">
    <property type="entry name" value="Lyase, Ornithine Decarboxylase, Chain A, domain 1"/>
    <property type="match status" value="1"/>
</dbReference>
<dbReference type="NCBIfam" id="TIGR00492">
    <property type="entry name" value="alr"/>
    <property type="match status" value="1"/>
</dbReference>
<dbReference type="RefSeq" id="WP_345549408.1">
    <property type="nucleotide sequence ID" value="NZ_BAABRT010000006.1"/>
</dbReference>
<dbReference type="PANTHER" id="PTHR30511">
    <property type="entry name" value="ALANINE RACEMASE"/>
    <property type="match status" value="1"/>
</dbReference>
<evidence type="ECO:0000256" key="3">
    <source>
        <dbReference type="ARBA" id="ARBA00023235"/>
    </source>
</evidence>
<accession>A0ABP9WMU8</accession>
<dbReference type="InterPro" id="IPR000821">
    <property type="entry name" value="Ala_racemase"/>
</dbReference>
<reference evidence="6 7" key="1">
    <citation type="submission" date="2024-02" db="EMBL/GenBank/DDBJ databases">
        <title>Microbulbifer aestuariivivens NBRC 112533.</title>
        <authorList>
            <person name="Ichikawa N."/>
            <person name="Katano-Makiyama Y."/>
            <person name="Hidaka K."/>
        </authorList>
    </citation>
    <scope>NUCLEOTIDE SEQUENCE [LARGE SCALE GENOMIC DNA]</scope>
    <source>
        <strain evidence="6 7">NBRC 112533</strain>
    </source>
</reference>
<feature type="modified residue" description="N6-(pyridoxal phosphate)lysine" evidence="4">
    <location>
        <position position="36"/>
    </location>
</feature>
<dbReference type="EMBL" id="BAABRT010000006">
    <property type="protein sequence ID" value="GAA5524430.1"/>
    <property type="molecule type" value="Genomic_DNA"/>
</dbReference>
<comment type="similarity">
    <text evidence="4">Belongs to the alanine racemase family.</text>
</comment>
<dbReference type="Gene3D" id="3.20.20.10">
    <property type="entry name" value="Alanine racemase"/>
    <property type="match status" value="1"/>
</dbReference>
<keyword evidence="3 4" id="KW-0413">Isomerase</keyword>
<keyword evidence="2 4" id="KW-0663">Pyridoxal phosphate</keyword>
<dbReference type="Proteomes" id="UP001408594">
    <property type="component" value="Unassembled WGS sequence"/>
</dbReference>
<dbReference type="PROSITE" id="PS00395">
    <property type="entry name" value="ALANINE_RACEMASE"/>
    <property type="match status" value="1"/>
</dbReference>
<keyword evidence="7" id="KW-1185">Reference proteome</keyword>
<evidence type="ECO:0000313" key="7">
    <source>
        <dbReference type="Proteomes" id="UP001408594"/>
    </source>
</evidence>
<comment type="function">
    <text evidence="4">Catalyzes the interconversion of L-alanine and D-alanine. May also act on other amino acids.</text>
</comment>
<sequence>MSRPLRARVNLDAIRHNYDFARALSAPDGRTVAVIKANGYGHGLTRVAAALKGADALAVATIEEALALRDAGVGNRLLVLEGVFDQMALREAIRQRLDIVIHSDYQLEMLALEPGATALALWLKIDTGMGRLGFSWREAAAVYQRLRALAPDSEITLMTHMACADEPEREFNRIQLQRFDEASDTALGTTQEVTGQRLPHSITNSAALLAIPQARRQWNRAGIMLWGVNPRLDGVEHPELKSTMEFESRLIAERSVEKGESVGYGCSYHFQKAGRFGIVACGYGDGYPRHAPTGTPVLVGGQRTRLVGRVSMDMLAVDLSDIPHAKVGTPVTLWGAQLPVAEVAASAGTIAYELLTGLTERVPRVYEND</sequence>
<dbReference type="InterPro" id="IPR009006">
    <property type="entry name" value="Ala_racemase/Decarboxylase_C"/>
</dbReference>
<dbReference type="SMART" id="SM01005">
    <property type="entry name" value="Ala_racemase_C"/>
    <property type="match status" value="1"/>
</dbReference>